<gene>
    <name evidence="3" type="ORF">A3D55_00510</name>
</gene>
<dbReference type="EMBL" id="MFKJ01000030">
    <property type="protein sequence ID" value="OGG38198.1"/>
    <property type="molecule type" value="Genomic_DNA"/>
</dbReference>
<organism evidence="3 4">
    <name type="scientific">Candidatus Jorgensenbacteria bacterium RIFCSPHIGHO2_02_FULL_45_20</name>
    <dbReference type="NCBI Taxonomy" id="1798470"/>
    <lineage>
        <taxon>Bacteria</taxon>
        <taxon>Candidatus Joergenseniibacteriota</taxon>
    </lineage>
</organism>
<evidence type="ECO:0000259" key="2">
    <source>
        <dbReference type="PROSITE" id="PS50966"/>
    </source>
</evidence>
<reference evidence="3 4" key="1">
    <citation type="journal article" date="2016" name="Nat. Commun.">
        <title>Thousands of microbial genomes shed light on interconnected biogeochemical processes in an aquifer system.</title>
        <authorList>
            <person name="Anantharaman K."/>
            <person name="Brown C.T."/>
            <person name="Hug L.A."/>
            <person name="Sharon I."/>
            <person name="Castelle C.J."/>
            <person name="Probst A.J."/>
            <person name="Thomas B.C."/>
            <person name="Singh A."/>
            <person name="Wilkins M.J."/>
            <person name="Karaoz U."/>
            <person name="Brodie E.L."/>
            <person name="Williams K.H."/>
            <person name="Hubbard S.S."/>
            <person name="Banfield J.F."/>
        </authorList>
    </citation>
    <scope>NUCLEOTIDE SEQUENCE [LARGE SCALE GENOMIC DNA]</scope>
</reference>
<protein>
    <recommendedName>
        <fullName evidence="2">SWIM-type domain-containing protein</fullName>
    </recommendedName>
</protein>
<keyword evidence="1" id="KW-0479">Metal-binding</keyword>
<evidence type="ECO:0000313" key="4">
    <source>
        <dbReference type="Proteomes" id="UP000178825"/>
    </source>
</evidence>
<evidence type="ECO:0000313" key="3">
    <source>
        <dbReference type="EMBL" id="OGG38198.1"/>
    </source>
</evidence>
<comment type="caution">
    <text evidence="3">The sequence shown here is derived from an EMBL/GenBank/DDBJ whole genome shotgun (WGS) entry which is preliminary data.</text>
</comment>
<sequence>MFDRGGDASELSNVLELVTDAWNYFPQKYMQPKYDLDKIKFATDGPTFEKAVDLYEKGKVTKFEEGIGGYSAVVIGTKPYKVYVDNRHYDQGDCECYLGQNDTLCKHMVAVAIYAVMGGKKLNDEDKRLVSQAVCSGRLGELGKSELAATKKAISGGMRYVKSYEGPSHTWFAYQNSLSEGCNRLSKIVSELPVSEQTAKLLVDTLLRLDDRLCHGGVDDSDGTVGGFIEETVQVLKEYVKLDSACVKAFSELEGKETCFGWEESLLDIVHK</sequence>
<dbReference type="InterPro" id="IPR007527">
    <property type="entry name" value="Znf_SWIM"/>
</dbReference>
<proteinExistence type="predicted"/>
<dbReference type="Proteomes" id="UP000178825">
    <property type="component" value="Unassembled WGS sequence"/>
</dbReference>
<keyword evidence="1" id="KW-0862">Zinc</keyword>
<dbReference type="PROSITE" id="PS50966">
    <property type="entry name" value="ZF_SWIM"/>
    <property type="match status" value="1"/>
</dbReference>
<dbReference type="STRING" id="1798470.A3D55_00510"/>
<feature type="domain" description="SWIM-type" evidence="2">
    <location>
        <begin position="80"/>
        <end position="116"/>
    </location>
</feature>
<dbReference type="GO" id="GO:0008270">
    <property type="term" value="F:zinc ion binding"/>
    <property type="evidence" value="ECO:0007669"/>
    <property type="project" value="UniProtKB-KW"/>
</dbReference>
<dbReference type="AlphaFoldDB" id="A0A1F6BMU8"/>
<keyword evidence="1" id="KW-0863">Zinc-finger</keyword>
<name>A0A1F6BMU8_9BACT</name>
<accession>A0A1F6BMU8</accession>
<evidence type="ECO:0000256" key="1">
    <source>
        <dbReference type="PROSITE-ProRule" id="PRU00325"/>
    </source>
</evidence>
<dbReference type="Pfam" id="PF04434">
    <property type="entry name" value="SWIM"/>
    <property type="match status" value="1"/>
</dbReference>